<protein>
    <submittedName>
        <fullName evidence="1">Uncharacterized protein</fullName>
    </submittedName>
</protein>
<organism evidence="1 2">
    <name type="scientific">Bugula neritina</name>
    <name type="common">Brown bryozoan</name>
    <name type="synonym">Sertularia neritina</name>
    <dbReference type="NCBI Taxonomy" id="10212"/>
    <lineage>
        <taxon>Eukaryota</taxon>
        <taxon>Metazoa</taxon>
        <taxon>Spiralia</taxon>
        <taxon>Lophotrochozoa</taxon>
        <taxon>Bryozoa</taxon>
        <taxon>Gymnolaemata</taxon>
        <taxon>Cheilostomatida</taxon>
        <taxon>Flustrina</taxon>
        <taxon>Buguloidea</taxon>
        <taxon>Bugulidae</taxon>
        <taxon>Bugula</taxon>
    </lineage>
</organism>
<sequence>MFIETLKSMTVCNLKYITAIWRKVDLKYMSTLTSNMIDECKAAGIEDDLELCLMLDFYNNYMPSFNGRKYSAEVELDLCVQILGAFSGES</sequence>
<evidence type="ECO:0000313" key="2">
    <source>
        <dbReference type="Proteomes" id="UP000593567"/>
    </source>
</evidence>
<evidence type="ECO:0000313" key="1">
    <source>
        <dbReference type="EMBL" id="KAF6038470.1"/>
    </source>
</evidence>
<accession>A0A7J7KIF0</accession>
<reference evidence="1" key="1">
    <citation type="submission" date="2020-06" db="EMBL/GenBank/DDBJ databases">
        <title>Draft genome of Bugula neritina, a colonial animal packing powerful symbionts and potential medicines.</title>
        <authorList>
            <person name="Rayko M."/>
        </authorList>
    </citation>
    <scope>NUCLEOTIDE SEQUENCE [LARGE SCALE GENOMIC DNA]</scope>
    <source>
        <strain evidence="1">Kwan_BN1</strain>
    </source>
</reference>
<gene>
    <name evidence="1" type="ORF">EB796_003196</name>
</gene>
<dbReference type="AlphaFoldDB" id="A0A7J7KIF0"/>
<dbReference type="EMBL" id="VXIV02000409">
    <property type="protein sequence ID" value="KAF6038470.1"/>
    <property type="molecule type" value="Genomic_DNA"/>
</dbReference>
<name>A0A7J7KIF0_BUGNE</name>
<dbReference type="Proteomes" id="UP000593567">
    <property type="component" value="Unassembled WGS sequence"/>
</dbReference>
<comment type="caution">
    <text evidence="1">The sequence shown here is derived from an EMBL/GenBank/DDBJ whole genome shotgun (WGS) entry which is preliminary data.</text>
</comment>
<proteinExistence type="predicted"/>
<keyword evidence="2" id="KW-1185">Reference proteome</keyword>